<feature type="transmembrane region" description="Helical" evidence="2">
    <location>
        <begin position="100"/>
        <end position="121"/>
    </location>
</feature>
<dbReference type="RefSeq" id="WP_185047614.1">
    <property type="nucleotide sequence ID" value="NZ_BAABIX010000013.1"/>
</dbReference>
<sequence length="423" mass="46364">MDGSLSPLRLPYDALRLAAGFFLPLAFFYALAVLAHDAVILLAVYVAEPTGWRAYAGFGVLSFAVLFTLMGYIAMLNTLGRRELVTETSVLTLDERERRLVEALSHTLLPFLIFYGAWGLFTDDVRRFYSLSVELGPLQEKDVVAEAETLLRLFDINILIVVLTLVIFLLKVAVERLYAARPLKVLGVATSSLECLWMFYGIISIGNWLGEIPGWLSTRAAWQAALGLIPAQVTEAWQAITPYLPDPKDGLVLPLLWLAITAVVYSSDVTRDEKVIEGTKVEGRVSGLWNKLPAHLQTATEFLSRGIRDKYVPLLNGLRFALGSGAVFCLTFCALYVALDALADLAFLGVTRLIGPHEILWWQMWNGAAGLPVALVFEVLRVCLLAAAFDLALQRIAVRRGSTGSAEPAPAPTSTPAPQAQET</sequence>
<evidence type="ECO:0000256" key="2">
    <source>
        <dbReference type="SAM" id="Phobius"/>
    </source>
</evidence>
<evidence type="ECO:0000256" key="1">
    <source>
        <dbReference type="SAM" id="MobiDB-lite"/>
    </source>
</evidence>
<keyword evidence="2" id="KW-1133">Transmembrane helix</keyword>
<feature type="transmembrane region" description="Helical" evidence="2">
    <location>
        <begin position="156"/>
        <end position="174"/>
    </location>
</feature>
<keyword evidence="4" id="KW-1185">Reference proteome</keyword>
<feature type="transmembrane region" description="Helical" evidence="2">
    <location>
        <begin position="369"/>
        <end position="393"/>
    </location>
</feature>
<dbReference type="Proteomes" id="UP000578449">
    <property type="component" value="Unassembled WGS sequence"/>
</dbReference>
<evidence type="ECO:0000313" key="3">
    <source>
        <dbReference type="EMBL" id="MBB5130785.1"/>
    </source>
</evidence>
<feature type="transmembrane region" description="Helical" evidence="2">
    <location>
        <begin position="186"/>
        <end position="209"/>
    </location>
</feature>
<keyword evidence="2" id="KW-0812">Transmembrane</keyword>
<feature type="transmembrane region" description="Helical" evidence="2">
    <location>
        <begin position="21"/>
        <end position="46"/>
    </location>
</feature>
<feature type="transmembrane region" description="Helical" evidence="2">
    <location>
        <begin position="251"/>
        <end position="270"/>
    </location>
</feature>
<keyword evidence="2" id="KW-0472">Membrane</keyword>
<feature type="transmembrane region" description="Helical" evidence="2">
    <location>
        <begin position="318"/>
        <end position="339"/>
    </location>
</feature>
<proteinExistence type="predicted"/>
<feature type="transmembrane region" description="Helical" evidence="2">
    <location>
        <begin position="52"/>
        <end position="79"/>
    </location>
</feature>
<accession>A0A840P416</accession>
<protein>
    <submittedName>
        <fullName evidence="3">Uncharacterized protein</fullName>
    </submittedName>
</protein>
<reference evidence="3 4" key="1">
    <citation type="submission" date="2020-08" db="EMBL/GenBank/DDBJ databases">
        <title>Genomic Encyclopedia of Type Strains, Phase IV (KMG-IV): sequencing the most valuable type-strain genomes for metagenomic binning, comparative biology and taxonomic classification.</title>
        <authorList>
            <person name="Goeker M."/>
        </authorList>
    </citation>
    <scope>NUCLEOTIDE SEQUENCE [LARGE SCALE GENOMIC DNA]</scope>
    <source>
        <strain evidence="3 4">DSM 45615</strain>
    </source>
</reference>
<comment type="caution">
    <text evidence="3">The sequence shown here is derived from an EMBL/GenBank/DDBJ whole genome shotgun (WGS) entry which is preliminary data.</text>
</comment>
<evidence type="ECO:0000313" key="4">
    <source>
        <dbReference type="Proteomes" id="UP000578449"/>
    </source>
</evidence>
<organism evidence="3 4">
    <name type="scientific">Thermocatellispora tengchongensis</name>
    <dbReference type="NCBI Taxonomy" id="1073253"/>
    <lineage>
        <taxon>Bacteria</taxon>
        <taxon>Bacillati</taxon>
        <taxon>Actinomycetota</taxon>
        <taxon>Actinomycetes</taxon>
        <taxon>Streptosporangiales</taxon>
        <taxon>Streptosporangiaceae</taxon>
        <taxon>Thermocatellispora</taxon>
    </lineage>
</organism>
<feature type="region of interest" description="Disordered" evidence="1">
    <location>
        <begin position="403"/>
        <end position="423"/>
    </location>
</feature>
<gene>
    <name evidence="3" type="ORF">HNP84_000473</name>
</gene>
<dbReference type="AlphaFoldDB" id="A0A840P416"/>
<dbReference type="EMBL" id="JACHGN010000001">
    <property type="protein sequence ID" value="MBB5130785.1"/>
    <property type="molecule type" value="Genomic_DNA"/>
</dbReference>
<name>A0A840P416_9ACTN</name>